<comment type="subcellular location">
    <subcellularLocation>
        <location evidence="1">Nucleus</location>
    </subcellularLocation>
</comment>
<proteinExistence type="predicted"/>
<dbReference type="GO" id="GO:0019005">
    <property type="term" value="C:SCF ubiquitin ligase complex"/>
    <property type="evidence" value="ECO:0007669"/>
    <property type="project" value="TreeGrafter"/>
</dbReference>
<protein>
    <submittedName>
        <fullName evidence="6 7">F-box only protein 32</fullName>
    </submittedName>
</protein>
<evidence type="ECO:0000313" key="7">
    <source>
        <dbReference type="RefSeq" id="XP_029653566.1"/>
    </source>
</evidence>
<dbReference type="KEGG" id="osn:115226690"/>
<keyword evidence="3" id="KW-0833">Ubl conjugation pathway</keyword>
<evidence type="ECO:0000256" key="1">
    <source>
        <dbReference type="ARBA" id="ARBA00004123"/>
    </source>
</evidence>
<keyword evidence="4" id="KW-0539">Nucleus</keyword>
<dbReference type="PANTHER" id="PTHR13123:SF7">
    <property type="entry name" value="LD30288P"/>
    <property type="match status" value="1"/>
</dbReference>
<dbReference type="UniPathway" id="UPA00143"/>
<name>A0A6P7TXQ5_9MOLL</name>
<dbReference type="PANTHER" id="PTHR13123">
    <property type="entry name" value="LD30288P"/>
    <property type="match status" value="1"/>
</dbReference>
<dbReference type="GO" id="GO:0005634">
    <property type="term" value="C:nucleus"/>
    <property type="evidence" value="ECO:0007669"/>
    <property type="project" value="UniProtKB-SubCell"/>
</dbReference>
<dbReference type="InterPro" id="IPR036047">
    <property type="entry name" value="F-box-like_dom_sf"/>
</dbReference>
<dbReference type="GO" id="GO:0016567">
    <property type="term" value="P:protein ubiquitination"/>
    <property type="evidence" value="ECO:0007669"/>
    <property type="project" value="UniProtKB-UniPathway"/>
</dbReference>
<evidence type="ECO:0000313" key="6">
    <source>
        <dbReference type="RefSeq" id="XP_029653565.1"/>
    </source>
</evidence>
<comment type="pathway">
    <text evidence="2">Protein modification; protein ubiquitination.</text>
</comment>
<dbReference type="GO" id="GO:0005737">
    <property type="term" value="C:cytoplasm"/>
    <property type="evidence" value="ECO:0007669"/>
    <property type="project" value="TreeGrafter"/>
</dbReference>
<organism evidence="5 7">
    <name type="scientific">Octopus sinensis</name>
    <name type="common">East Asian common octopus</name>
    <dbReference type="NCBI Taxonomy" id="2607531"/>
    <lineage>
        <taxon>Eukaryota</taxon>
        <taxon>Metazoa</taxon>
        <taxon>Spiralia</taxon>
        <taxon>Lophotrochozoa</taxon>
        <taxon>Mollusca</taxon>
        <taxon>Cephalopoda</taxon>
        <taxon>Coleoidea</taxon>
        <taxon>Octopodiformes</taxon>
        <taxon>Octopoda</taxon>
        <taxon>Incirrata</taxon>
        <taxon>Octopodidae</taxon>
        <taxon>Octopus</taxon>
    </lineage>
</organism>
<evidence type="ECO:0000256" key="3">
    <source>
        <dbReference type="ARBA" id="ARBA00022786"/>
    </source>
</evidence>
<sequence length="336" mass="39738">MPYLGRDWRSPGDQWVRTTEGWEKLRLWRVKLFENLNENFLARLVRLALTDWYWRQENTHVNHQPHIQFVKGTSRERKIHTSVSEAFIRLDLSGAVKDVRRFNYVCSLLEILITTKLSSLSGNTQKYLFHTLEEVLTQVLKLEYNLEAVRRLLHLSQKALNDGIHTHIGSQALWAQHNDAVARMIKKLETFQLTERENDGKLTFSDLPEDCIRDILLRLNDHKDIVHTGLTNSFIYELSEEKILWKQLCFYNFNNDQLLVFIPKEADECEIDWKMVYRRCVKRFGRKDTFADMLCICCNCDCIFWKLTGHPCSKEDELEIVCRPLNPKAFLSLFLL</sequence>
<evidence type="ECO:0000313" key="5">
    <source>
        <dbReference type="Proteomes" id="UP000515154"/>
    </source>
</evidence>
<dbReference type="Proteomes" id="UP000515154">
    <property type="component" value="Linkage group LG30"/>
</dbReference>
<evidence type="ECO:0000256" key="4">
    <source>
        <dbReference type="ARBA" id="ARBA00023242"/>
    </source>
</evidence>
<dbReference type="AlphaFoldDB" id="A0A6P7TXQ5"/>
<gene>
    <name evidence="6 7" type="primary">LOC115226690</name>
</gene>
<evidence type="ECO:0000256" key="2">
    <source>
        <dbReference type="ARBA" id="ARBA00004906"/>
    </source>
</evidence>
<dbReference type="InterPro" id="IPR040394">
    <property type="entry name" value="FBX25/32"/>
</dbReference>
<dbReference type="SUPFAM" id="SSF81383">
    <property type="entry name" value="F-box domain"/>
    <property type="match status" value="1"/>
</dbReference>
<keyword evidence="5" id="KW-1185">Reference proteome</keyword>
<reference evidence="6 7" key="1">
    <citation type="submission" date="2025-08" db="UniProtKB">
        <authorList>
            <consortium name="RefSeq"/>
        </authorList>
    </citation>
    <scope>IDENTIFICATION</scope>
</reference>
<dbReference type="RefSeq" id="XP_029653566.1">
    <property type="nucleotide sequence ID" value="XM_029797706.2"/>
</dbReference>
<accession>A0A6P7TXQ5</accession>
<dbReference type="RefSeq" id="XP_029653565.1">
    <property type="nucleotide sequence ID" value="XM_029797705.2"/>
</dbReference>